<evidence type="ECO:0000313" key="4">
    <source>
        <dbReference type="EMBL" id="CAB3894386.1"/>
    </source>
</evidence>
<evidence type="ECO:0000313" key="6">
    <source>
        <dbReference type="EMBL" id="NMU91981.1"/>
    </source>
</evidence>
<keyword evidence="6" id="KW-0808">Transferase</keyword>
<evidence type="ECO:0000259" key="2">
    <source>
        <dbReference type="PROSITE" id="PS50404"/>
    </source>
</evidence>
<dbReference type="RefSeq" id="WP_049073715.1">
    <property type="nucleotide sequence ID" value="NZ_CADIJL010000013.1"/>
</dbReference>
<dbReference type="Gene3D" id="1.20.1050.10">
    <property type="match status" value="1"/>
</dbReference>
<dbReference type="PROSITE" id="PS50404">
    <property type="entry name" value="GST_NTER"/>
    <property type="match status" value="1"/>
</dbReference>
<evidence type="ECO:0000313" key="8">
    <source>
        <dbReference type="Proteomes" id="UP000494161"/>
    </source>
</evidence>
<dbReference type="Proteomes" id="UP000494122">
    <property type="component" value="Unassembled WGS sequence"/>
</dbReference>
<dbReference type="Proteomes" id="UP000494161">
    <property type="component" value="Unassembled WGS sequence"/>
</dbReference>
<dbReference type="SUPFAM" id="SSF52833">
    <property type="entry name" value="Thioredoxin-like"/>
    <property type="match status" value="1"/>
</dbReference>
<reference evidence="7 8" key="2">
    <citation type="submission" date="2020-04" db="EMBL/GenBank/DDBJ databases">
        <authorList>
            <person name="De Canck E."/>
        </authorList>
    </citation>
    <scope>NUCLEOTIDE SEQUENCE [LARGE SCALE GENOMIC DNA]</scope>
    <source>
        <strain evidence="4 7">LMG 3328</strain>
        <strain evidence="5 8">LMG 7053</strain>
    </source>
</reference>
<keyword evidence="8" id="KW-1185">Reference proteome</keyword>
<dbReference type="Proteomes" id="UP000542405">
    <property type="component" value="Unassembled WGS sequence"/>
</dbReference>
<gene>
    <name evidence="6" type="ORF">HGQ98_20120</name>
    <name evidence="4" type="ORF">LMG3328_03959</name>
    <name evidence="5" type="ORF">LMG7053_02966</name>
</gene>
<evidence type="ECO:0000313" key="7">
    <source>
        <dbReference type="Proteomes" id="UP000494122"/>
    </source>
</evidence>
<evidence type="ECO:0000313" key="9">
    <source>
        <dbReference type="Proteomes" id="UP000542405"/>
    </source>
</evidence>
<sequence>MQIYWIQAQAPRRVLALVKHLGIEAELIEMDLMAGALRRPDYAAINPNMKAPALVDGDYRLWESSAIMAYLCVKAGSDMWPTDAREQIEVLRWLSWNDCHWAQAVSPYYFEHIVKPTFGIGPPDESQLAGKGKDFNRYAAVLDTHLQRRDHVACGRLTIADFQLASMAAYWRTSTMPMAPFPNIVQWLDGLARLPAWADPWPDGRADPA</sequence>
<dbReference type="EMBL" id="JABBZE010000278">
    <property type="protein sequence ID" value="NMU91981.1"/>
    <property type="molecule type" value="Genomic_DNA"/>
</dbReference>
<reference evidence="6 9" key="1">
    <citation type="submission" date="2020-04" db="EMBL/GenBank/DDBJ databases">
        <title>Achromobacter ruhlandii genome sequencing and assembly.</title>
        <authorList>
            <person name="Martins R.C.R."/>
            <person name="Perdigao-Neto L.V."/>
            <person name="Levin A.S.S."/>
            <person name="Costa S.F."/>
        </authorList>
    </citation>
    <scope>NUCLEOTIDE SEQUENCE [LARGE SCALE GENOMIC DNA]</scope>
    <source>
        <strain evidence="6 9">9035ralo</strain>
    </source>
</reference>
<feature type="domain" description="GST N-terminal" evidence="2">
    <location>
        <begin position="1"/>
        <end position="79"/>
    </location>
</feature>
<dbReference type="EMBL" id="CADILJ010000023">
    <property type="protein sequence ID" value="CAB3949565.1"/>
    <property type="molecule type" value="Genomic_DNA"/>
</dbReference>
<accession>A0A1D8IBA7</accession>
<dbReference type="InterPro" id="IPR004045">
    <property type="entry name" value="Glutathione_S-Trfase_N"/>
</dbReference>
<comment type="similarity">
    <text evidence="1">Belongs to the GST superfamily.</text>
</comment>
<dbReference type="InterPro" id="IPR004046">
    <property type="entry name" value="GST_C"/>
</dbReference>
<dbReference type="EMBL" id="CADILE010000012">
    <property type="protein sequence ID" value="CAB3894386.1"/>
    <property type="molecule type" value="Genomic_DNA"/>
</dbReference>
<dbReference type="Pfam" id="PF02798">
    <property type="entry name" value="GST_N"/>
    <property type="match status" value="1"/>
</dbReference>
<dbReference type="PANTHER" id="PTHR44051:SF8">
    <property type="entry name" value="GLUTATHIONE S-TRANSFERASE GSTA"/>
    <property type="match status" value="1"/>
</dbReference>
<protein>
    <submittedName>
        <fullName evidence="6">Glutathione S-transferase family protein</fullName>
    </submittedName>
</protein>
<feature type="domain" description="GST C-terminal" evidence="3">
    <location>
        <begin position="83"/>
        <end position="209"/>
    </location>
</feature>
<organism evidence="6 9">
    <name type="scientific">Achromobacter ruhlandii</name>
    <dbReference type="NCBI Taxonomy" id="72557"/>
    <lineage>
        <taxon>Bacteria</taxon>
        <taxon>Pseudomonadati</taxon>
        <taxon>Pseudomonadota</taxon>
        <taxon>Betaproteobacteria</taxon>
        <taxon>Burkholderiales</taxon>
        <taxon>Alcaligenaceae</taxon>
        <taxon>Achromobacter</taxon>
    </lineage>
</organism>
<dbReference type="InterPro" id="IPR036249">
    <property type="entry name" value="Thioredoxin-like_sf"/>
</dbReference>
<dbReference type="InterPro" id="IPR036282">
    <property type="entry name" value="Glutathione-S-Trfase_C_sf"/>
</dbReference>
<evidence type="ECO:0000313" key="5">
    <source>
        <dbReference type="EMBL" id="CAB3949565.1"/>
    </source>
</evidence>
<proteinExistence type="inferred from homology"/>
<dbReference type="SFLD" id="SFLDS00019">
    <property type="entry name" value="Glutathione_Transferase_(cytos"/>
    <property type="match status" value="1"/>
</dbReference>
<dbReference type="SFLD" id="SFLDG00358">
    <property type="entry name" value="Main_(cytGST)"/>
    <property type="match status" value="1"/>
</dbReference>
<dbReference type="InterPro" id="IPR040079">
    <property type="entry name" value="Glutathione_S-Trfase"/>
</dbReference>
<dbReference type="InterPro" id="IPR010987">
    <property type="entry name" value="Glutathione-S-Trfase_C-like"/>
</dbReference>
<evidence type="ECO:0000256" key="1">
    <source>
        <dbReference type="RuleBase" id="RU003494"/>
    </source>
</evidence>
<dbReference type="GO" id="GO:0016740">
    <property type="term" value="F:transferase activity"/>
    <property type="evidence" value="ECO:0007669"/>
    <property type="project" value="UniProtKB-KW"/>
</dbReference>
<dbReference type="PANTHER" id="PTHR44051">
    <property type="entry name" value="GLUTATHIONE S-TRANSFERASE-RELATED"/>
    <property type="match status" value="1"/>
</dbReference>
<dbReference type="Gene3D" id="3.40.30.10">
    <property type="entry name" value="Glutaredoxin"/>
    <property type="match status" value="1"/>
</dbReference>
<evidence type="ECO:0000259" key="3">
    <source>
        <dbReference type="PROSITE" id="PS50405"/>
    </source>
</evidence>
<dbReference type="AlphaFoldDB" id="A0A1D8IBA7"/>
<name>A0A1D8IBA7_9BURK</name>
<dbReference type="GeneID" id="55560909"/>
<dbReference type="PROSITE" id="PS50405">
    <property type="entry name" value="GST_CTER"/>
    <property type="match status" value="1"/>
</dbReference>
<dbReference type="SUPFAM" id="SSF47616">
    <property type="entry name" value="GST C-terminal domain-like"/>
    <property type="match status" value="1"/>
</dbReference>
<dbReference type="Pfam" id="PF00043">
    <property type="entry name" value="GST_C"/>
    <property type="match status" value="1"/>
</dbReference>